<accession>A0A1H1B458</accession>
<dbReference type="Proteomes" id="UP000199289">
    <property type="component" value="Unassembled WGS sequence"/>
</dbReference>
<protein>
    <submittedName>
        <fullName evidence="2">Uncharacterized protein</fullName>
    </submittedName>
</protein>
<name>A0A1H1B458_9EURY</name>
<evidence type="ECO:0000313" key="1">
    <source>
        <dbReference type="EMBL" id="RDI70633.1"/>
    </source>
</evidence>
<keyword evidence="4" id="KW-1185">Reference proteome</keyword>
<organism evidence="2 3">
    <name type="scientific">Halopelagius longus</name>
    <dbReference type="NCBI Taxonomy" id="1236180"/>
    <lineage>
        <taxon>Archaea</taxon>
        <taxon>Methanobacteriati</taxon>
        <taxon>Methanobacteriota</taxon>
        <taxon>Stenosarchaea group</taxon>
        <taxon>Halobacteria</taxon>
        <taxon>Halobacteriales</taxon>
        <taxon>Haloferacaceae</taxon>
    </lineage>
</organism>
<reference evidence="3" key="1">
    <citation type="submission" date="2016-10" db="EMBL/GenBank/DDBJ databases">
        <authorList>
            <person name="Varghese N."/>
            <person name="Submissions S."/>
        </authorList>
    </citation>
    <scope>NUCLEOTIDE SEQUENCE [LARGE SCALE GENOMIC DNA]</scope>
    <source>
        <strain evidence="3">CGMCC 1.12397</strain>
    </source>
</reference>
<proteinExistence type="predicted"/>
<reference evidence="2" key="2">
    <citation type="submission" date="2016-10" db="EMBL/GenBank/DDBJ databases">
        <authorList>
            <person name="de Groot N.N."/>
        </authorList>
    </citation>
    <scope>NUCLEOTIDE SEQUENCE [LARGE SCALE GENOMIC DNA]</scope>
    <source>
        <strain evidence="2">CGMCC 1.12397</strain>
    </source>
</reference>
<evidence type="ECO:0000313" key="4">
    <source>
        <dbReference type="Proteomes" id="UP000255421"/>
    </source>
</evidence>
<dbReference type="OrthoDB" id="206507at2157"/>
<evidence type="ECO:0000313" key="2">
    <source>
        <dbReference type="EMBL" id="SDQ46704.1"/>
    </source>
</evidence>
<dbReference type="RefSeq" id="WP_092535614.1">
    <property type="nucleotide sequence ID" value="NZ_FNKQ01000002.1"/>
</dbReference>
<dbReference type="Proteomes" id="UP000255421">
    <property type="component" value="Unassembled WGS sequence"/>
</dbReference>
<reference evidence="1 4" key="3">
    <citation type="submission" date="2018-07" db="EMBL/GenBank/DDBJ databases">
        <title>Genome sequence of extremly halophilic archaeon Halopelagius longus strain BC12-B1.</title>
        <authorList>
            <person name="Zhang X."/>
        </authorList>
    </citation>
    <scope>NUCLEOTIDE SEQUENCE [LARGE SCALE GENOMIC DNA]</scope>
    <source>
        <strain evidence="1 4">BC12-B1</strain>
    </source>
</reference>
<dbReference type="AlphaFoldDB" id="A0A1H1B458"/>
<dbReference type="EMBL" id="FNKQ01000002">
    <property type="protein sequence ID" value="SDQ46704.1"/>
    <property type="molecule type" value="Genomic_DNA"/>
</dbReference>
<evidence type="ECO:0000313" key="3">
    <source>
        <dbReference type="Proteomes" id="UP000199289"/>
    </source>
</evidence>
<dbReference type="EMBL" id="QQST01000001">
    <property type="protein sequence ID" value="RDI70633.1"/>
    <property type="molecule type" value="Genomic_DNA"/>
</dbReference>
<gene>
    <name evidence="1" type="ORF">DWB78_02225</name>
    <name evidence="2" type="ORF">SAMN05216278_1628</name>
</gene>
<sequence>MPSERYPNVAVAADQQPRDAPFRLGVEKGRDFSPDAPARIRVTFENRSSTEQTVGFGPIPPFSEIWSEGDGLLVLVPSDAAVRRHALGTDEEILPDRPVDGCWQTNPVRFVRHDVLRWRTLDAGERVRTEYAVLRHPEREILAATTDEWVSVRSESDGCLPAGEYRFEESFPPDPRTDAAWDEFEWGFSLDIEE</sequence>